<evidence type="ECO:0000256" key="2">
    <source>
        <dbReference type="ARBA" id="ARBA00022692"/>
    </source>
</evidence>
<gene>
    <name evidence="6" type="ORF">KKP3000_003247</name>
</gene>
<evidence type="ECO:0000256" key="4">
    <source>
        <dbReference type="ARBA" id="ARBA00023136"/>
    </source>
</evidence>
<evidence type="ECO:0000256" key="3">
    <source>
        <dbReference type="ARBA" id="ARBA00022989"/>
    </source>
</evidence>
<dbReference type="PANTHER" id="PTHR31851">
    <property type="entry name" value="FE(2+)/MN(2+) TRANSPORTER PCL1"/>
    <property type="match status" value="1"/>
</dbReference>
<feature type="transmembrane region" description="Helical" evidence="5">
    <location>
        <begin position="157"/>
        <end position="180"/>
    </location>
</feature>
<sequence>MVTLSPSKRLGEILAKDKQHDVSDWIGDAIYGVNDGLGAIFGIIAGVAGFTSNSHTILISGLFGALASTLSMGAGAWLATKSENELMDTTLFRARRSIETERTRELETLSLIYQSKGFNQTDAENIARTIAKDDSMFLRTIAQEKHGLHESAKGNPWSSAISGSISTFVGAIVPLIPFFFKTGPTALILAAMVSILAHFVVGALKSFVTVRSWWSSGLEMTMAGVIVGIVSYGLGLVGNVVLG</sequence>
<dbReference type="InterPro" id="IPR008217">
    <property type="entry name" value="Ccc1_fam"/>
</dbReference>
<dbReference type="EMBL" id="JBDXSU010000004">
    <property type="protein sequence ID" value="MFB5189857.1"/>
    <property type="molecule type" value="Genomic_DNA"/>
</dbReference>
<proteinExistence type="predicted"/>
<protein>
    <submittedName>
        <fullName evidence="6">VIT1/CCC1 transporter family protein</fullName>
    </submittedName>
</protein>
<feature type="transmembrane region" description="Helical" evidence="5">
    <location>
        <begin position="220"/>
        <end position="242"/>
    </location>
</feature>
<keyword evidence="2 5" id="KW-0812">Transmembrane</keyword>
<feature type="transmembrane region" description="Helical" evidence="5">
    <location>
        <begin position="57"/>
        <end position="79"/>
    </location>
</feature>
<feature type="transmembrane region" description="Helical" evidence="5">
    <location>
        <begin position="29"/>
        <end position="50"/>
    </location>
</feature>
<comment type="subcellular location">
    <subcellularLocation>
        <location evidence="1">Endomembrane system</location>
        <topology evidence="1">Multi-pass membrane protein</topology>
    </subcellularLocation>
</comment>
<feature type="transmembrane region" description="Helical" evidence="5">
    <location>
        <begin position="187"/>
        <end position="208"/>
    </location>
</feature>
<name>A0ABV5ADX7_9BACL</name>
<organism evidence="6 7">
    <name type="scientific">Alicyclobacillus fastidiosus</name>
    <dbReference type="NCBI Taxonomy" id="392011"/>
    <lineage>
        <taxon>Bacteria</taxon>
        <taxon>Bacillati</taxon>
        <taxon>Bacillota</taxon>
        <taxon>Bacilli</taxon>
        <taxon>Bacillales</taxon>
        <taxon>Alicyclobacillaceae</taxon>
        <taxon>Alicyclobacillus</taxon>
    </lineage>
</organism>
<keyword evidence="4 5" id="KW-0472">Membrane</keyword>
<keyword evidence="3 5" id="KW-1133">Transmembrane helix</keyword>
<evidence type="ECO:0000313" key="7">
    <source>
        <dbReference type="Proteomes" id="UP001579974"/>
    </source>
</evidence>
<dbReference type="RefSeq" id="WP_275476330.1">
    <property type="nucleotide sequence ID" value="NZ_CP162940.1"/>
</dbReference>
<evidence type="ECO:0000256" key="5">
    <source>
        <dbReference type="SAM" id="Phobius"/>
    </source>
</evidence>
<dbReference type="Proteomes" id="UP001579974">
    <property type="component" value="Unassembled WGS sequence"/>
</dbReference>
<accession>A0ABV5ADX7</accession>
<evidence type="ECO:0000256" key="1">
    <source>
        <dbReference type="ARBA" id="ARBA00004127"/>
    </source>
</evidence>
<dbReference type="Pfam" id="PF01988">
    <property type="entry name" value="VIT1"/>
    <property type="match status" value="1"/>
</dbReference>
<comment type="caution">
    <text evidence="6">The sequence shown here is derived from an EMBL/GenBank/DDBJ whole genome shotgun (WGS) entry which is preliminary data.</text>
</comment>
<evidence type="ECO:0000313" key="6">
    <source>
        <dbReference type="EMBL" id="MFB5189857.1"/>
    </source>
</evidence>
<reference evidence="6 7" key="1">
    <citation type="journal article" date="2024" name="Int. J. Mol. Sci.">
        <title>Exploration of Alicyclobacillus spp. Genome in Search of Antibiotic Resistance.</title>
        <authorList>
            <person name="Bucka-Kolendo J."/>
            <person name="Kiousi D.E."/>
            <person name="Dekowska A."/>
            <person name="Mikolajczuk-Szczyrba A."/>
            <person name="Karadedos D.M."/>
            <person name="Michael P."/>
            <person name="Galanis A."/>
            <person name="Sokolowska B."/>
        </authorList>
    </citation>
    <scope>NUCLEOTIDE SEQUENCE [LARGE SCALE GENOMIC DNA]</scope>
    <source>
        <strain evidence="6 7">KKP 3000</strain>
    </source>
</reference>
<keyword evidence="7" id="KW-1185">Reference proteome</keyword>